<sequence>MLAGIDPPDGRTLMTDRKIALITGAGRGLGLAMARHLTRSGVAVLGTYLTSERQAAEASGPDLVFCRLDVTKIDTFPDFVTTVRSTLRERFGMETFDYLVNNAGIGTYASYAATTPDQFDEQVRINLRAPFFLTQALLPLINEGGRVLNVSTALTRGVVPGMSAYAATKGAIEVLTRYQAVELAERSIRVNTLMGGAVLTDFGGGIMHAPDTQKLAAHAIAQGRIAMPDDTTAMVPAILSEAFQWATGSIIDVSGGQSL</sequence>
<gene>
    <name evidence="3" type="ORF">SAMN05216223_115121</name>
</gene>
<protein>
    <recommendedName>
        <fullName evidence="5">NAD(P)-dependent dehydrogenase, short-chain alcohol dehydrogenase family</fullName>
    </recommendedName>
</protein>
<dbReference type="SUPFAM" id="SSF51735">
    <property type="entry name" value="NAD(P)-binding Rossmann-fold domains"/>
    <property type="match status" value="1"/>
</dbReference>
<dbReference type="PANTHER" id="PTHR43639">
    <property type="entry name" value="OXIDOREDUCTASE, SHORT-CHAIN DEHYDROGENASE/REDUCTASE FAMILY (AFU_ORTHOLOGUE AFUA_5G02870)"/>
    <property type="match status" value="1"/>
</dbReference>
<comment type="similarity">
    <text evidence="1">Belongs to the short-chain dehydrogenases/reductases (SDR) family.</text>
</comment>
<dbReference type="Gene3D" id="3.40.50.720">
    <property type="entry name" value="NAD(P)-binding Rossmann-like Domain"/>
    <property type="match status" value="1"/>
</dbReference>
<organism evidence="3 4">
    <name type="scientific">Actinacidiphila yanglinensis</name>
    <dbReference type="NCBI Taxonomy" id="310779"/>
    <lineage>
        <taxon>Bacteria</taxon>
        <taxon>Bacillati</taxon>
        <taxon>Actinomycetota</taxon>
        <taxon>Actinomycetes</taxon>
        <taxon>Kitasatosporales</taxon>
        <taxon>Streptomycetaceae</taxon>
        <taxon>Actinacidiphila</taxon>
    </lineage>
</organism>
<dbReference type="PRINTS" id="PR00081">
    <property type="entry name" value="GDHRDH"/>
</dbReference>
<dbReference type="PANTHER" id="PTHR43639:SF1">
    <property type="entry name" value="SHORT-CHAIN DEHYDROGENASE_REDUCTASE FAMILY PROTEIN"/>
    <property type="match status" value="1"/>
</dbReference>
<dbReference type="Pfam" id="PF13561">
    <property type="entry name" value="adh_short_C2"/>
    <property type="match status" value="1"/>
</dbReference>
<dbReference type="InterPro" id="IPR036291">
    <property type="entry name" value="NAD(P)-bd_dom_sf"/>
</dbReference>
<proteinExistence type="inferred from homology"/>
<evidence type="ECO:0000256" key="1">
    <source>
        <dbReference type="ARBA" id="ARBA00006484"/>
    </source>
</evidence>
<dbReference type="InterPro" id="IPR002347">
    <property type="entry name" value="SDR_fam"/>
</dbReference>
<dbReference type="AlphaFoldDB" id="A0A1H6DHR7"/>
<reference evidence="3 4" key="1">
    <citation type="submission" date="2016-10" db="EMBL/GenBank/DDBJ databases">
        <authorList>
            <person name="de Groot N.N."/>
        </authorList>
    </citation>
    <scope>NUCLEOTIDE SEQUENCE [LARGE SCALE GENOMIC DNA]</scope>
    <source>
        <strain evidence="3 4">CGMCC 4.2023</strain>
    </source>
</reference>
<dbReference type="EMBL" id="FNVU01000015">
    <property type="protein sequence ID" value="SEG84702.1"/>
    <property type="molecule type" value="Genomic_DNA"/>
</dbReference>
<evidence type="ECO:0008006" key="5">
    <source>
        <dbReference type="Google" id="ProtNLM"/>
    </source>
</evidence>
<name>A0A1H6DHR7_9ACTN</name>
<accession>A0A1H6DHR7</accession>
<evidence type="ECO:0000313" key="4">
    <source>
        <dbReference type="Proteomes" id="UP000236754"/>
    </source>
</evidence>
<evidence type="ECO:0000313" key="3">
    <source>
        <dbReference type="EMBL" id="SEG84702.1"/>
    </source>
</evidence>
<dbReference type="Proteomes" id="UP000236754">
    <property type="component" value="Unassembled WGS sequence"/>
</dbReference>
<evidence type="ECO:0000256" key="2">
    <source>
        <dbReference type="ARBA" id="ARBA00023002"/>
    </source>
</evidence>
<dbReference type="PRINTS" id="PR00080">
    <property type="entry name" value="SDRFAMILY"/>
</dbReference>
<keyword evidence="4" id="KW-1185">Reference proteome</keyword>
<keyword evidence="2" id="KW-0560">Oxidoreductase</keyword>
<dbReference type="CDD" id="cd05233">
    <property type="entry name" value="SDR_c"/>
    <property type="match status" value="1"/>
</dbReference>
<dbReference type="GO" id="GO:0016491">
    <property type="term" value="F:oxidoreductase activity"/>
    <property type="evidence" value="ECO:0007669"/>
    <property type="project" value="UniProtKB-KW"/>
</dbReference>